<feature type="transmembrane region" description="Helical" evidence="11">
    <location>
        <begin position="44"/>
        <end position="66"/>
    </location>
</feature>
<feature type="transmembrane region" description="Helical" evidence="11">
    <location>
        <begin position="423"/>
        <end position="443"/>
    </location>
</feature>
<comment type="subcellular location">
    <subcellularLocation>
        <location evidence="1">Membrane</location>
        <topology evidence="1">Multi-pass membrane protein</topology>
    </subcellularLocation>
</comment>
<evidence type="ECO:0000313" key="13">
    <source>
        <dbReference type="Proteomes" id="UP001209854"/>
    </source>
</evidence>
<dbReference type="Gene3D" id="1.10.3080.10">
    <property type="entry name" value="Clc chloride channel"/>
    <property type="match status" value="1"/>
</dbReference>
<keyword evidence="5" id="KW-0406">Ion transport</keyword>
<feature type="transmembrane region" description="Helical" evidence="11">
    <location>
        <begin position="134"/>
        <end position="156"/>
    </location>
</feature>
<dbReference type="InterPro" id="IPR050368">
    <property type="entry name" value="ClC-type_chloride_channel"/>
</dbReference>
<evidence type="ECO:0000256" key="9">
    <source>
        <dbReference type="ARBA" id="ARBA00023303"/>
    </source>
</evidence>
<gene>
    <name evidence="12" type="ORF">NX722_17045</name>
</gene>
<feature type="transmembrane region" description="Helical" evidence="11">
    <location>
        <begin position="94"/>
        <end position="113"/>
    </location>
</feature>
<feature type="transmembrane region" description="Helical" evidence="11">
    <location>
        <begin position="261"/>
        <end position="280"/>
    </location>
</feature>
<keyword evidence="4 11" id="KW-1133">Transmembrane helix</keyword>
<feature type="region of interest" description="Disordered" evidence="10">
    <location>
        <begin position="1"/>
        <end position="25"/>
    </location>
</feature>
<keyword evidence="13" id="KW-1185">Reference proteome</keyword>
<evidence type="ECO:0000256" key="2">
    <source>
        <dbReference type="ARBA" id="ARBA00022448"/>
    </source>
</evidence>
<keyword evidence="3 11" id="KW-0812">Transmembrane</keyword>
<keyword evidence="8" id="KW-0868">Chloride</keyword>
<dbReference type="InterPro" id="IPR001807">
    <property type="entry name" value="ClC"/>
</dbReference>
<keyword evidence="7" id="KW-0869">Chloride channel</keyword>
<dbReference type="InterPro" id="IPR014743">
    <property type="entry name" value="Cl-channel_core"/>
</dbReference>
<feature type="transmembrane region" description="Helical" evidence="11">
    <location>
        <begin position="222"/>
        <end position="241"/>
    </location>
</feature>
<sequence length="539" mass="56780">MTDQIESACRQTTQQTGATLPDHLPPEPDHSLHQLRIKLSSTDALPQLTAIGMLIGLLAGGLLILFREIVTGSTGFWLPRGDEHFETLSELSRFIIPVIGSLAILCLFACAPVKRRSVGILHVVERLQFHKGKMSFTGMMLQFFGAIIALVCGFSVGREGPAVHVGAATGSLLGQKLQLPQNTLSILAACGAAAAISASFNTPLAGVIFATEVVLRQYTLNSFIPVIAAAVMAAVLSQIMYGPDPAFVVPVIPMASLPELGIAAISACLTGVLAAGFIKLQLWTASKQQQLFINPLLLAGIGMGTVGYFLPAVMGIGYDTIELILNGELMNTSFLLTLLAAKLVTTALVTGLGIPGGIIGPSLMMGALAGAAFGHLGDIVLSLRDVSSAFHALLGMVAMMAAVLQAPMAALVTVLELTRNPHIIMPAMLVIVIACLVAGRLTARGGLIEMQLNAKGYNNPHSPLNQLLSQKGVATIMSRNFDLLNDTDIVPVPVHASLQDALEIMEAHSVEVLGVYTSGKHHQVLCGVITRQAINSFFK</sequence>
<dbReference type="EMBL" id="JAPFCC010000001">
    <property type="protein sequence ID" value="MCW7554294.1"/>
    <property type="molecule type" value="Genomic_DNA"/>
</dbReference>
<evidence type="ECO:0000256" key="5">
    <source>
        <dbReference type="ARBA" id="ARBA00023065"/>
    </source>
</evidence>
<keyword evidence="2" id="KW-0813">Transport</keyword>
<evidence type="ECO:0000256" key="3">
    <source>
        <dbReference type="ARBA" id="ARBA00022692"/>
    </source>
</evidence>
<keyword evidence="9" id="KW-0407">Ion channel</keyword>
<dbReference type="PANTHER" id="PTHR43427">
    <property type="entry name" value="CHLORIDE CHANNEL PROTEIN CLC-E"/>
    <property type="match status" value="1"/>
</dbReference>
<name>A0ABT3MZ64_9GAMM</name>
<evidence type="ECO:0000256" key="11">
    <source>
        <dbReference type="SAM" id="Phobius"/>
    </source>
</evidence>
<feature type="transmembrane region" description="Helical" evidence="11">
    <location>
        <begin position="334"/>
        <end position="354"/>
    </location>
</feature>
<evidence type="ECO:0000256" key="7">
    <source>
        <dbReference type="ARBA" id="ARBA00023173"/>
    </source>
</evidence>
<proteinExistence type="predicted"/>
<dbReference type="Proteomes" id="UP001209854">
    <property type="component" value="Unassembled WGS sequence"/>
</dbReference>
<dbReference type="RefSeq" id="WP_262564030.1">
    <property type="nucleotide sequence ID" value="NZ_JAPFCC010000001.1"/>
</dbReference>
<evidence type="ECO:0000256" key="8">
    <source>
        <dbReference type="ARBA" id="ARBA00023214"/>
    </source>
</evidence>
<dbReference type="PANTHER" id="PTHR43427:SF6">
    <property type="entry name" value="CHLORIDE CHANNEL PROTEIN CLC-E"/>
    <property type="match status" value="1"/>
</dbReference>
<dbReference type="Pfam" id="PF00654">
    <property type="entry name" value="Voltage_CLC"/>
    <property type="match status" value="1"/>
</dbReference>
<feature type="transmembrane region" description="Helical" evidence="11">
    <location>
        <begin position="292"/>
        <end position="314"/>
    </location>
</feature>
<comment type="caution">
    <text evidence="12">The sequence shown here is derived from an EMBL/GenBank/DDBJ whole genome shotgun (WGS) entry which is preliminary data.</text>
</comment>
<reference evidence="12 13" key="1">
    <citation type="submission" date="2022-10" db="EMBL/GenBank/DDBJ databases">
        <title>High-quality genome sequences of two octocoral-associated bacteria, Endozoicomonas euniceicola EF212 and Endozoicomonas gorgoniicola PS125.</title>
        <authorList>
            <person name="Chiou Y.-J."/>
            <person name="Chen Y.-H."/>
        </authorList>
    </citation>
    <scope>NUCLEOTIDE SEQUENCE [LARGE SCALE GENOMIC DNA]</scope>
    <source>
        <strain evidence="12 13">PS125</strain>
    </source>
</reference>
<feature type="transmembrane region" description="Helical" evidence="11">
    <location>
        <begin position="186"/>
        <end position="210"/>
    </location>
</feature>
<feature type="transmembrane region" description="Helical" evidence="11">
    <location>
        <begin position="389"/>
        <end position="411"/>
    </location>
</feature>
<evidence type="ECO:0000256" key="10">
    <source>
        <dbReference type="SAM" id="MobiDB-lite"/>
    </source>
</evidence>
<evidence type="ECO:0000256" key="1">
    <source>
        <dbReference type="ARBA" id="ARBA00004141"/>
    </source>
</evidence>
<evidence type="ECO:0000256" key="6">
    <source>
        <dbReference type="ARBA" id="ARBA00023136"/>
    </source>
</evidence>
<accession>A0ABT3MZ64</accession>
<dbReference type="CDD" id="cd00400">
    <property type="entry name" value="Voltage_gated_ClC"/>
    <property type="match status" value="1"/>
</dbReference>
<protein>
    <submittedName>
        <fullName evidence="12">Chloride channel protein</fullName>
    </submittedName>
</protein>
<feature type="transmembrane region" description="Helical" evidence="11">
    <location>
        <begin position="363"/>
        <end position="383"/>
    </location>
</feature>
<feature type="compositionally biased region" description="Polar residues" evidence="10">
    <location>
        <begin position="1"/>
        <end position="18"/>
    </location>
</feature>
<evidence type="ECO:0000256" key="4">
    <source>
        <dbReference type="ARBA" id="ARBA00022989"/>
    </source>
</evidence>
<dbReference type="SUPFAM" id="SSF81340">
    <property type="entry name" value="Clc chloride channel"/>
    <property type="match status" value="1"/>
</dbReference>
<keyword evidence="6 11" id="KW-0472">Membrane</keyword>
<dbReference type="PRINTS" id="PR00762">
    <property type="entry name" value="CLCHANNEL"/>
</dbReference>
<organism evidence="12 13">
    <name type="scientific">Endozoicomonas gorgoniicola</name>
    <dbReference type="NCBI Taxonomy" id="1234144"/>
    <lineage>
        <taxon>Bacteria</taxon>
        <taxon>Pseudomonadati</taxon>
        <taxon>Pseudomonadota</taxon>
        <taxon>Gammaproteobacteria</taxon>
        <taxon>Oceanospirillales</taxon>
        <taxon>Endozoicomonadaceae</taxon>
        <taxon>Endozoicomonas</taxon>
    </lineage>
</organism>
<evidence type="ECO:0000313" key="12">
    <source>
        <dbReference type="EMBL" id="MCW7554294.1"/>
    </source>
</evidence>